<dbReference type="PRINTS" id="PR00783">
    <property type="entry name" value="MINTRINSICP"/>
</dbReference>
<dbReference type="GO" id="GO:0015267">
    <property type="term" value="F:channel activity"/>
    <property type="evidence" value="ECO:0007669"/>
    <property type="project" value="InterPro"/>
</dbReference>
<keyword evidence="5 7" id="KW-0472">Membrane</keyword>
<dbReference type="PROSITE" id="PS00221">
    <property type="entry name" value="MIP"/>
    <property type="match status" value="1"/>
</dbReference>
<name>A0A370CCV2_ASPNG</name>
<gene>
    <name evidence="8" type="ORF">M747DRAFT_273783</name>
</gene>
<dbReference type="Proteomes" id="UP000253845">
    <property type="component" value="Unassembled WGS sequence"/>
</dbReference>
<evidence type="ECO:0000256" key="5">
    <source>
        <dbReference type="ARBA" id="ARBA00023136"/>
    </source>
</evidence>
<evidence type="ECO:0000256" key="7">
    <source>
        <dbReference type="SAM" id="Phobius"/>
    </source>
</evidence>
<dbReference type="InterPro" id="IPR000425">
    <property type="entry name" value="MIP"/>
</dbReference>
<dbReference type="Pfam" id="PF00230">
    <property type="entry name" value="MIP"/>
    <property type="match status" value="1"/>
</dbReference>
<evidence type="ECO:0000256" key="2">
    <source>
        <dbReference type="ARBA" id="ARBA00022448"/>
    </source>
</evidence>
<accession>A0A370CCV2</accession>
<feature type="transmembrane region" description="Helical" evidence="7">
    <location>
        <begin position="162"/>
        <end position="180"/>
    </location>
</feature>
<evidence type="ECO:0008006" key="10">
    <source>
        <dbReference type="Google" id="ProtNLM"/>
    </source>
</evidence>
<reference evidence="8 9" key="1">
    <citation type="submission" date="2018-07" db="EMBL/GenBank/DDBJ databases">
        <title>Section-level genome sequencing of Aspergillus section Nigri to investigate inter- and intra-species variation.</title>
        <authorList>
            <consortium name="DOE Joint Genome Institute"/>
            <person name="Vesth T.C."/>
            <person name="Nybo J.L."/>
            <person name="Theobald S."/>
            <person name="Frisvad J.C."/>
            <person name="Larsen T.O."/>
            <person name="Nielsen K.F."/>
            <person name="Hoof J.B."/>
            <person name="Brandl J."/>
            <person name="Salamov A."/>
            <person name="Riley R."/>
            <person name="Gladden J.M."/>
            <person name="Phatale P."/>
            <person name="Nielsen M.T."/>
            <person name="Lyhne E.K."/>
            <person name="Kogle M.E."/>
            <person name="Strasser K."/>
            <person name="McDonnell E."/>
            <person name="Barry K."/>
            <person name="Clum A."/>
            <person name="Chen C."/>
            <person name="Nolan M."/>
            <person name="Sandor L."/>
            <person name="Kuo A."/>
            <person name="Lipzen A."/>
            <person name="Hainaut M."/>
            <person name="Drula E."/>
            <person name="Tsang A."/>
            <person name="Magnuson J.K."/>
            <person name="Henrissat B."/>
            <person name="Wiebenga A."/>
            <person name="Simmons B.A."/>
            <person name="Makela M.R."/>
            <person name="De vries R.P."/>
            <person name="Grigoriev I.V."/>
            <person name="Mortensen U.H."/>
            <person name="Baker S.E."/>
            <person name="Andersen M.R."/>
        </authorList>
    </citation>
    <scope>NUCLEOTIDE SEQUENCE [LARGE SCALE GENOMIC DNA]</scope>
    <source>
        <strain evidence="8 9">ATCC 13496</strain>
    </source>
</reference>
<organism evidence="8 9">
    <name type="scientific">Aspergillus niger ATCC 13496</name>
    <dbReference type="NCBI Taxonomy" id="1353008"/>
    <lineage>
        <taxon>Eukaryota</taxon>
        <taxon>Fungi</taxon>
        <taxon>Dikarya</taxon>
        <taxon>Ascomycota</taxon>
        <taxon>Pezizomycotina</taxon>
        <taxon>Eurotiomycetes</taxon>
        <taxon>Eurotiomycetidae</taxon>
        <taxon>Eurotiales</taxon>
        <taxon>Aspergillaceae</taxon>
        <taxon>Aspergillus</taxon>
        <taxon>Aspergillus subgen. Circumdati</taxon>
    </lineage>
</organism>
<evidence type="ECO:0000256" key="1">
    <source>
        <dbReference type="ARBA" id="ARBA00004141"/>
    </source>
</evidence>
<evidence type="ECO:0000313" key="9">
    <source>
        <dbReference type="Proteomes" id="UP000253845"/>
    </source>
</evidence>
<dbReference type="InterPro" id="IPR022357">
    <property type="entry name" value="MIP_CS"/>
</dbReference>
<keyword evidence="4 7" id="KW-1133">Transmembrane helix</keyword>
<dbReference type="PANTHER" id="PTHR47002">
    <property type="entry name" value="AQUAPORIN-LIKE"/>
    <property type="match status" value="1"/>
</dbReference>
<dbReference type="SUPFAM" id="SSF81338">
    <property type="entry name" value="Aquaporin-like"/>
    <property type="match status" value="1"/>
</dbReference>
<evidence type="ECO:0000256" key="4">
    <source>
        <dbReference type="ARBA" id="ARBA00022989"/>
    </source>
</evidence>
<comment type="similarity">
    <text evidence="6">Belongs to the MIP/aquaporin (TC 1.A.8) family.</text>
</comment>
<feature type="transmembrane region" description="Helical" evidence="7">
    <location>
        <begin position="294"/>
        <end position="314"/>
    </location>
</feature>
<dbReference type="Gene3D" id="1.20.1080.10">
    <property type="entry name" value="Glycerol uptake facilitator protein"/>
    <property type="match status" value="1"/>
</dbReference>
<comment type="subcellular location">
    <subcellularLocation>
        <location evidence="1">Membrane</location>
        <topology evidence="1">Multi-pass membrane protein</topology>
    </subcellularLocation>
</comment>
<evidence type="ECO:0000256" key="6">
    <source>
        <dbReference type="RuleBase" id="RU000477"/>
    </source>
</evidence>
<evidence type="ECO:0000313" key="8">
    <source>
        <dbReference type="EMBL" id="RDH24406.1"/>
    </source>
</evidence>
<evidence type="ECO:0000256" key="3">
    <source>
        <dbReference type="ARBA" id="ARBA00022692"/>
    </source>
</evidence>
<protein>
    <recommendedName>
        <fullName evidence="10">Aquaporin-like protein</fullName>
    </recommendedName>
</protein>
<feature type="transmembrane region" description="Helical" evidence="7">
    <location>
        <begin position="250"/>
        <end position="268"/>
    </location>
</feature>
<dbReference type="GO" id="GO:0016020">
    <property type="term" value="C:membrane"/>
    <property type="evidence" value="ECO:0007669"/>
    <property type="project" value="UniProtKB-SubCell"/>
</dbReference>
<feature type="transmembrane region" description="Helical" evidence="7">
    <location>
        <begin position="200"/>
        <end position="221"/>
    </location>
</feature>
<proteinExistence type="inferred from homology"/>
<dbReference type="PANTHER" id="PTHR47002:SF2">
    <property type="entry name" value="AQUAPORIN AQPAE.A-LIKE"/>
    <property type="match status" value="1"/>
</dbReference>
<keyword evidence="2 6" id="KW-0813">Transport</keyword>
<dbReference type="VEuPathDB" id="FungiDB:M747DRAFT_273783"/>
<keyword evidence="3 6" id="KW-0812">Transmembrane</keyword>
<sequence length="480" mass="52539">MIRLIRGSCRFLPTRYYTKIEAFNFVKFLVGDRRLIEIAHPDSGEAAHRLATADQPGILGQLIATHFVLSNSALRLKHPVRAYSGLRDREGCNDIDPSVNVQQLSCKPHVQPFVGRIGGNQGIVLDRADPDNAEYLRKVPDAAPLMSARDAFNVRGFTDLDLWRFAVVECVAFITAWAAATPANVAPPTPSTPAGIFATTAFLGPLVGAVTNWLLLTLFIFSFSSVSGSHLNPTITLATFFARLISLPRMVLYLCGQILGGALAGWILQSAFGSGQYSVGGCVVDTALVPVREAFVLEFICSLTLIFLSFGVGLDPRQVRVYGAALSPWLVGMVLGARYTSAKNPSDSASTWIKCFRAPFDGRQQVANTAYIMDRQSSSIDIPESSARQVDGCRSMNMVSSTHISTLNGSGRTCDSMAASRWTYHSNNVCAIREWRIRLLIMTRKQCACGGHRSCRTGRRDRAGIKKSDEKIENNNYCKK</sequence>
<dbReference type="EMBL" id="KZ851902">
    <property type="protein sequence ID" value="RDH24406.1"/>
    <property type="molecule type" value="Genomic_DNA"/>
</dbReference>
<dbReference type="AlphaFoldDB" id="A0A370CCV2"/>
<dbReference type="InterPro" id="IPR023271">
    <property type="entry name" value="Aquaporin-like"/>
</dbReference>